<evidence type="ECO:0000313" key="1">
    <source>
        <dbReference type="EMBL" id="NEL81297.1"/>
    </source>
</evidence>
<evidence type="ECO:0000313" key="2">
    <source>
        <dbReference type="Proteomes" id="UP000471082"/>
    </source>
</evidence>
<dbReference type="Proteomes" id="UP000471082">
    <property type="component" value="Unassembled WGS sequence"/>
</dbReference>
<gene>
    <name evidence="1" type="ORF">G3W61_34110</name>
</gene>
<sequence length="85" mass="8981">PATTDDGLIAVRGELVIALPMRHAGMRELRLRYELIGAANAPVVFVAGGISAHRHLAASDLFPEKGWVDGLVGAGRALDPASRRL</sequence>
<dbReference type="EMBL" id="JAAGYU010002440">
    <property type="protein sequence ID" value="NEL81297.1"/>
    <property type="molecule type" value="Genomic_DNA"/>
</dbReference>
<protein>
    <submittedName>
        <fullName evidence="1">Homoserine O-succinyltransferase</fullName>
    </submittedName>
</protein>
<dbReference type="InterPro" id="IPR029058">
    <property type="entry name" value="AB_hydrolase_fold"/>
</dbReference>
<feature type="non-terminal residue" evidence="1">
    <location>
        <position position="1"/>
    </location>
</feature>
<name>A0A7X5N4F4_XANPE</name>
<feature type="non-terminal residue" evidence="1">
    <location>
        <position position="85"/>
    </location>
</feature>
<organism evidence="1 2">
    <name type="scientific">Xanthomonas perforans</name>
    <dbReference type="NCBI Taxonomy" id="442694"/>
    <lineage>
        <taxon>Bacteria</taxon>
        <taxon>Pseudomonadati</taxon>
        <taxon>Pseudomonadota</taxon>
        <taxon>Gammaproteobacteria</taxon>
        <taxon>Lysobacterales</taxon>
        <taxon>Lysobacteraceae</taxon>
        <taxon>Xanthomonas</taxon>
    </lineage>
</organism>
<dbReference type="GO" id="GO:0016740">
    <property type="term" value="F:transferase activity"/>
    <property type="evidence" value="ECO:0007669"/>
    <property type="project" value="UniProtKB-KW"/>
</dbReference>
<comment type="caution">
    <text evidence="1">The sequence shown here is derived from an EMBL/GenBank/DDBJ whole genome shotgun (WGS) entry which is preliminary data.</text>
</comment>
<reference evidence="1 2" key="1">
    <citation type="submission" date="2019-11" db="EMBL/GenBank/DDBJ databases">
        <title>Genome-resolved metagenomics to study the prevalence of co-infection and intraspecific heterogeneity among plant pathogen metapopulations.</title>
        <authorList>
            <person name="Newberry E."/>
            <person name="Bhandari R."/>
            <person name="Kemble J."/>
            <person name="Sikora E."/>
            <person name="Potnis N."/>
        </authorList>
    </citation>
    <scope>NUCLEOTIDE SEQUENCE [LARGE SCALE GENOMIC DNA]</scope>
    <source>
        <strain evidence="1">Xp_Tom_Tuscaloosa_18b</strain>
    </source>
</reference>
<proteinExistence type="predicted"/>
<keyword evidence="1" id="KW-0808">Transferase</keyword>
<dbReference type="Gene3D" id="3.40.50.1820">
    <property type="entry name" value="alpha/beta hydrolase"/>
    <property type="match status" value="1"/>
</dbReference>
<dbReference type="AlphaFoldDB" id="A0A7X5N4F4"/>
<accession>A0A7X5N4F4</accession>